<dbReference type="GO" id="GO:0016722">
    <property type="term" value="F:oxidoreductase activity, acting on metal ions"/>
    <property type="evidence" value="ECO:0007669"/>
    <property type="project" value="InterPro"/>
</dbReference>
<evidence type="ECO:0000259" key="2">
    <source>
        <dbReference type="Pfam" id="PF00210"/>
    </source>
</evidence>
<dbReference type="InterPro" id="IPR012347">
    <property type="entry name" value="Ferritin-like"/>
</dbReference>
<reference evidence="3" key="1">
    <citation type="journal article" date="2021" name="Proc. Natl. Acad. Sci. U.S.A.">
        <title>A Catalog of Tens of Thousands of Viruses from Human Metagenomes Reveals Hidden Associations with Chronic Diseases.</title>
        <authorList>
            <person name="Tisza M.J."/>
            <person name="Buck C.B."/>
        </authorList>
    </citation>
    <scope>NUCLEOTIDE SEQUENCE</scope>
    <source>
        <strain evidence="3">CtByu2</strain>
    </source>
</reference>
<dbReference type="PROSITE" id="PS00818">
    <property type="entry name" value="DPS_1"/>
    <property type="match status" value="1"/>
</dbReference>
<dbReference type="InterPro" id="IPR009078">
    <property type="entry name" value="Ferritin-like_SF"/>
</dbReference>
<dbReference type="CDD" id="cd01043">
    <property type="entry name" value="DPS"/>
    <property type="match status" value="1"/>
</dbReference>
<evidence type="ECO:0000256" key="1">
    <source>
        <dbReference type="ARBA" id="ARBA00009497"/>
    </source>
</evidence>
<evidence type="ECO:0000313" key="3">
    <source>
        <dbReference type="EMBL" id="DAF47573.1"/>
    </source>
</evidence>
<dbReference type="PANTHER" id="PTHR42932">
    <property type="entry name" value="GENERAL STRESS PROTEIN 20U"/>
    <property type="match status" value="1"/>
</dbReference>
<accession>A0A8S5S9B3</accession>
<dbReference type="InterPro" id="IPR008331">
    <property type="entry name" value="Ferritin_DPS_dom"/>
</dbReference>
<dbReference type="PANTHER" id="PTHR42932:SF1">
    <property type="entry name" value="GENERAL STRESS PROTEIN 20U"/>
    <property type="match status" value="1"/>
</dbReference>
<dbReference type="PRINTS" id="PR01346">
    <property type="entry name" value="HELNAPAPROT"/>
</dbReference>
<dbReference type="InterPro" id="IPR023188">
    <property type="entry name" value="DPS_DNA-bd_CS"/>
</dbReference>
<dbReference type="Gene3D" id="1.20.1260.10">
    <property type="match status" value="1"/>
</dbReference>
<proteinExistence type="inferred from homology"/>
<sequence length="156" mass="17772">MAQLTSSTVQKIRVLLASWTSVRQKTHVFHWNITGSSFNELHKYFEELYDEAVNSMDSCAERLRQVGVFVEMSLKDAAELSVLGDAGFSTTDDREMVIDLIRSYAQLTALQNEIYSEADEVGDYVTADLMTQLSKTNELRSWFLSSWLGEQNQTQL</sequence>
<dbReference type="EMBL" id="BK032557">
    <property type="protein sequence ID" value="DAF47573.1"/>
    <property type="molecule type" value="Genomic_DNA"/>
</dbReference>
<dbReference type="SUPFAM" id="SSF47240">
    <property type="entry name" value="Ferritin-like"/>
    <property type="match status" value="1"/>
</dbReference>
<name>A0A8S5S9B3_9CAUD</name>
<dbReference type="GO" id="GO:0008199">
    <property type="term" value="F:ferric iron binding"/>
    <property type="evidence" value="ECO:0007669"/>
    <property type="project" value="InterPro"/>
</dbReference>
<feature type="domain" description="Ferritin/DPS" evidence="2">
    <location>
        <begin position="16"/>
        <end position="150"/>
    </location>
</feature>
<organism evidence="3">
    <name type="scientific">Myoviridae sp. ctByu2</name>
    <dbReference type="NCBI Taxonomy" id="2827668"/>
    <lineage>
        <taxon>Viruses</taxon>
        <taxon>Duplodnaviria</taxon>
        <taxon>Heunggongvirae</taxon>
        <taxon>Uroviricota</taxon>
        <taxon>Caudoviricetes</taxon>
    </lineage>
</organism>
<dbReference type="PIRSF" id="PIRSF005900">
    <property type="entry name" value="Dps"/>
    <property type="match status" value="1"/>
</dbReference>
<dbReference type="InterPro" id="IPR002177">
    <property type="entry name" value="DPS_DNA-bd"/>
</dbReference>
<protein>
    <submittedName>
        <fullName evidence="3">DPS protein</fullName>
    </submittedName>
</protein>
<comment type="similarity">
    <text evidence="1">Belongs to the Dps family.</text>
</comment>
<dbReference type="Pfam" id="PF00210">
    <property type="entry name" value="Ferritin"/>
    <property type="match status" value="1"/>
</dbReference>